<evidence type="ECO:0000256" key="4">
    <source>
        <dbReference type="ARBA" id="ARBA00022927"/>
    </source>
</evidence>
<evidence type="ECO:0000313" key="9">
    <source>
        <dbReference type="EMBL" id="MBW0554016.1"/>
    </source>
</evidence>
<name>A0A9Q3PBS0_9BASI</name>
<proteinExistence type="inferred from homology"/>
<comment type="subcellular location">
    <subcellularLocation>
        <location evidence="1">Golgi apparatus</location>
        <location evidence="1">trans-Golgi network</location>
    </subcellularLocation>
</comment>
<keyword evidence="6" id="KW-0175">Coiled coil</keyword>
<keyword evidence="10" id="KW-1185">Reference proteome</keyword>
<evidence type="ECO:0000256" key="3">
    <source>
        <dbReference type="ARBA" id="ARBA00022448"/>
    </source>
</evidence>
<dbReference type="InterPro" id="IPR039745">
    <property type="entry name" value="Vps54"/>
</dbReference>
<evidence type="ECO:0000256" key="5">
    <source>
        <dbReference type="ARBA" id="ARBA00023034"/>
    </source>
</evidence>
<dbReference type="PANTHER" id="PTHR12965:SF0">
    <property type="entry name" value="VACUOLAR PROTEIN SORTING-ASSOCIATED PROTEIN 54"/>
    <property type="match status" value="1"/>
</dbReference>
<dbReference type="AlphaFoldDB" id="A0A9Q3PBS0"/>
<evidence type="ECO:0000256" key="7">
    <source>
        <dbReference type="SAM" id="MobiDB-lite"/>
    </source>
</evidence>
<evidence type="ECO:0000259" key="8">
    <source>
        <dbReference type="Pfam" id="PF07928"/>
    </source>
</evidence>
<dbReference type="Pfam" id="PF07928">
    <property type="entry name" value="Vps54"/>
    <property type="match status" value="1"/>
</dbReference>
<evidence type="ECO:0000256" key="1">
    <source>
        <dbReference type="ARBA" id="ARBA00004601"/>
    </source>
</evidence>
<feature type="region of interest" description="Disordered" evidence="7">
    <location>
        <begin position="305"/>
        <end position="349"/>
    </location>
</feature>
<evidence type="ECO:0000256" key="2">
    <source>
        <dbReference type="ARBA" id="ARBA00009150"/>
    </source>
</evidence>
<feature type="domain" description="Vacuolar protein sorting-associated protein 54 C-terminal" evidence="8">
    <location>
        <begin position="78"/>
        <end position="150"/>
    </location>
</feature>
<reference evidence="9" key="1">
    <citation type="submission" date="2021-03" db="EMBL/GenBank/DDBJ databases">
        <title>Draft genome sequence of rust myrtle Austropuccinia psidii MF-1, a brazilian biotype.</title>
        <authorList>
            <person name="Quecine M.C."/>
            <person name="Pachon D.M.R."/>
            <person name="Bonatelli M.L."/>
            <person name="Correr F.H."/>
            <person name="Franceschini L.M."/>
            <person name="Leite T.F."/>
            <person name="Margarido G.R.A."/>
            <person name="Almeida C.A."/>
            <person name="Ferrarezi J.A."/>
            <person name="Labate C.A."/>
        </authorList>
    </citation>
    <scope>NUCLEOTIDE SEQUENCE</scope>
    <source>
        <strain evidence="9">MF-1</strain>
    </source>
</reference>
<dbReference type="GO" id="GO:0000938">
    <property type="term" value="C:GARP complex"/>
    <property type="evidence" value="ECO:0007669"/>
    <property type="project" value="InterPro"/>
</dbReference>
<dbReference type="GO" id="GO:0005829">
    <property type="term" value="C:cytosol"/>
    <property type="evidence" value="ECO:0007669"/>
    <property type="project" value="GOC"/>
</dbReference>
<keyword evidence="4" id="KW-0653">Protein transport</keyword>
<organism evidence="9 10">
    <name type="scientific">Austropuccinia psidii MF-1</name>
    <dbReference type="NCBI Taxonomy" id="1389203"/>
    <lineage>
        <taxon>Eukaryota</taxon>
        <taxon>Fungi</taxon>
        <taxon>Dikarya</taxon>
        <taxon>Basidiomycota</taxon>
        <taxon>Pucciniomycotina</taxon>
        <taxon>Pucciniomycetes</taxon>
        <taxon>Pucciniales</taxon>
        <taxon>Sphaerophragmiaceae</taxon>
        <taxon>Austropuccinia</taxon>
    </lineage>
</organism>
<keyword evidence="5" id="KW-0333">Golgi apparatus</keyword>
<dbReference type="GO" id="GO:0042147">
    <property type="term" value="P:retrograde transport, endosome to Golgi"/>
    <property type="evidence" value="ECO:0007669"/>
    <property type="project" value="InterPro"/>
</dbReference>
<evidence type="ECO:0000256" key="6">
    <source>
        <dbReference type="ARBA" id="ARBA00023054"/>
    </source>
</evidence>
<evidence type="ECO:0000313" key="10">
    <source>
        <dbReference type="Proteomes" id="UP000765509"/>
    </source>
</evidence>
<protein>
    <recommendedName>
        <fullName evidence="8">Vacuolar protein sorting-associated protein 54 C-terminal domain-containing protein</fullName>
    </recommendedName>
</protein>
<sequence length="349" mass="39238">MEDSKLFILSKQSSVPSELTESPKTIPLSKQLDVEGTPFHTVGAILESLNTLGDYLKIVINCSILTTDTMGKVIEFLKAGLKNITAKHLALASQALLTMISLVPYVRECFRRHLSPKQAIMLVDFDKLKRDYQEHQSEIHAKLVSIMADRLAVYHQTLQAIDWESLKSSLSDPNPYLENLLKEVTTLHRVLSRYLLTSTLQAIMTQVFSAIHLTLSEEFSKANIQSAHAKERLLQDVQFLMSKLNELKAIDEIQEKVKDFQETLNKKLLPKEAESESRLQPINFTIDGNFRARFRFLSPGRPALNSPLPLPAQVKKPSNLSKDLPPTCSETKVAKSKVASEKNQTSSTI</sequence>
<dbReference type="GO" id="GO:0015031">
    <property type="term" value="P:protein transport"/>
    <property type="evidence" value="ECO:0007669"/>
    <property type="project" value="UniProtKB-KW"/>
</dbReference>
<accession>A0A9Q3PBS0</accession>
<dbReference type="InterPro" id="IPR012501">
    <property type="entry name" value="Vps54_C"/>
</dbReference>
<dbReference type="OrthoDB" id="3267189at2759"/>
<dbReference type="Gene3D" id="6.10.250.860">
    <property type="match status" value="1"/>
</dbReference>
<keyword evidence="3" id="KW-0813">Transport</keyword>
<dbReference type="GO" id="GO:0019905">
    <property type="term" value="F:syntaxin binding"/>
    <property type="evidence" value="ECO:0007669"/>
    <property type="project" value="TreeGrafter"/>
</dbReference>
<dbReference type="Proteomes" id="UP000765509">
    <property type="component" value="Unassembled WGS sequence"/>
</dbReference>
<dbReference type="EMBL" id="AVOT02060579">
    <property type="protein sequence ID" value="MBW0554016.1"/>
    <property type="molecule type" value="Genomic_DNA"/>
</dbReference>
<dbReference type="PANTHER" id="PTHR12965">
    <property type="entry name" value="VACUOLAR PROTEIN SORTING 54"/>
    <property type="match status" value="1"/>
</dbReference>
<comment type="similarity">
    <text evidence="2">Belongs to the VPS54 family.</text>
</comment>
<dbReference type="GO" id="GO:0006896">
    <property type="term" value="P:Golgi to vacuole transport"/>
    <property type="evidence" value="ECO:0007669"/>
    <property type="project" value="TreeGrafter"/>
</dbReference>
<gene>
    <name evidence="9" type="ORF">O181_093731</name>
</gene>
<comment type="caution">
    <text evidence="9">The sequence shown here is derived from an EMBL/GenBank/DDBJ whole genome shotgun (WGS) entry which is preliminary data.</text>
</comment>
<dbReference type="Gene3D" id="1.20.1280.130">
    <property type="match status" value="1"/>
</dbReference>